<keyword evidence="4" id="KW-1133">Transmembrane helix</keyword>
<dbReference type="RefSeq" id="WP_075965653.1">
    <property type="nucleotide sequence ID" value="NZ_BQNZ01000003.1"/>
</dbReference>
<organism evidence="6 7">
    <name type="scientific">Parabacteroides merdae</name>
    <dbReference type="NCBI Taxonomy" id="46503"/>
    <lineage>
        <taxon>Bacteria</taxon>
        <taxon>Pseudomonadati</taxon>
        <taxon>Bacteroidota</taxon>
        <taxon>Bacteroidia</taxon>
        <taxon>Bacteroidales</taxon>
        <taxon>Tannerellaceae</taxon>
        <taxon>Parabacteroides</taxon>
    </lineage>
</organism>
<dbReference type="PANTHER" id="PTHR34478">
    <property type="entry name" value="PROTEIN LEMA"/>
    <property type="match status" value="1"/>
</dbReference>
<evidence type="ECO:0000256" key="3">
    <source>
        <dbReference type="ARBA" id="ARBA00022692"/>
    </source>
</evidence>
<protein>
    <submittedName>
        <fullName evidence="6">Uncharacterized protein</fullName>
    </submittedName>
</protein>
<reference evidence="6" key="1">
    <citation type="submission" date="2022-01" db="EMBL/GenBank/DDBJ databases">
        <title>Novel bile acid biosynthetic pathways are enriched in the microbiome of centenarians.</title>
        <authorList>
            <person name="Sato Y."/>
            <person name="Atarashi K."/>
            <person name="Plichta R.D."/>
            <person name="Arai Y."/>
            <person name="Sasajima S."/>
            <person name="Kearney M.S."/>
            <person name="Suda W."/>
            <person name="Takeshita K."/>
            <person name="Sasaki T."/>
            <person name="Okamoto S."/>
            <person name="Skelly N.A."/>
            <person name="Okamura Y."/>
            <person name="Vlamakis H."/>
            <person name="Li Y."/>
            <person name="Tanoue T."/>
            <person name="Takei H."/>
            <person name="Nittono H."/>
            <person name="Narushima S."/>
            <person name="Irie J."/>
            <person name="Itoh H."/>
            <person name="Moriya K."/>
            <person name="Sugiura Y."/>
            <person name="Suematsu M."/>
            <person name="Moritoki N."/>
            <person name="Shibata S."/>
            <person name="Littman R.D."/>
            <person name="Fischbach A.M."/>
            <person name="Uwamino Y."/>
            <person name="Inoue T."/>
            <person name="Honda A."/>
            <person name="Hattori M."/>
            <person name="Murai T."/>
            <person name="Xavier J.R."/>
            <person name="Hirose N."/>
            <person name="Honda K."/>
        </authorList>
    </citation>
    <scope>NUCLEOTIDE SEQUENCE</scope>
    <source>
        <strain evidence="6">CE91-St3</strain>
    </source>
</reference>
<dbReference type="InterPro" id="IPR007156">
    <property type="entry name" value="MamQ_LemA"/>
</dbReference>
<dbReference type="PANTHER" id="PTHR34478:SF2">
    <property type="entry name" value="MEMBRANE PROTEIN"/>
    <property type="match status" value="1"/>
</dbReference>
<evidence type="ECO:0000313" key="6">
    <source>
        <dbReference type="EMBL" id="GKH73388.1"/>
    </source>
</evidence>
<dbReference type="Pfam" id="PF04011">
    <property type="entry name" value="LemA"/>
    <property type="match status" value="1"/>
</dbReference>
<comment type="similarity">
    <text evidence="2">Belongs to the LemA family.</text>
</comment>
<gene>
    <name evidence="6" type="ORF">CE91St3_32510</name>
</gene>
<dbReference type="AlphaFoldDB" id="A0AA37NJS3"/>
<keyword evidence="5" id="KW-0472">Membrane</keyword>
<dbReference type="Proteomes" id="UP001055114">
    <property type="component" value="Unassembled WGS sequence"/>
</dbReference>
<evidence type="ECO:0000256" key="1">
    <source>
        <dbReference type="ARBA" id="ARBA00004167"/>
    </source>
</evidence>
<sequence>MLKEKDNSVRTAWINMDRQYQYRNDMILNLVDMVGSEIPQEKDVLQTALAVHDRASKVQASMDNPTPEMLEAYLNVQDSVRYALGYLLFEAAKIPALKEDYGLFVFQEQLKGLEKRIEDKRNYFNYSVRKYNDYICSKMVASWLGCKKRSCFDDDIETLTEE</sequence>
<dbReference type="GO" id="GO:0016020">
    <property type="term" value="C:membrane"/>
    <property type="evidence" value="ECO:0007669"/>
    <property type="project" value="UniProtKB-SubCell"/>
</dbReference>
<evidence type="ECO:0000313" key="7">
    <source>
        <dbReference type="Proteomes" id="UP001055114"/>
    </source>
</evidence>
<comment type="caution">
    <text evidence="6">The sequence shown here is derived from an EMBL/GenBank/DDBJ whole genome shotgun (WGS) entry which is preliminary data.</text>
</comment>
<name>A0AA37NJS3_9BACT</name>
<keyword evidence="3" id="KW-0812">Transmembrane</keyword>
<dbReference type="SUPFAM" id="SSF140478">
    <property type="entry name" value="LemA-like"/>
    <property type="match status" value="1"/>
</dbReference>
<dbReference type="Gene3D" id="1.20.1440.20">
    <property type="entry name" value="LemA-like domain"/>
    <property type="match status" value="1"/>
</dbReference>
<dbReference type="EMBL" id="BQNZ01000003">
    <property type="protein sequence ID" value="GKH73388.1"/>
    <property type="molecule type" value="Genomic_DNA"/>
</dbReference>
<evidence type="ECO:0000256" key="2">
    <source>
        <dbReference type="ARBA" id="ARBA00008854"/>
    </source>
</evidence>
<dbReference type="InterPro" id="IPR023353">
    <property type="entry name" value="LemA-like_dom_sf"/>
</dbReference>
<comment type="subcellular location">
    <subcellularLocation>
        <location evidence="1">Membrane</location>
        <topology evidence="1">Single-pass membrane protein</topology>
    </subcellularLocation>
</comment>
<evidence type="ECO:0000256" key="5">
    <source>
        <dbReference type="ARBA" id="ARBA00023136"/>
    </source>
</evidence>
<evidence type="ECO:0000256" key="4">
    <source>
        <dbReference type="ARBA" id="ARBA00022989"/>
    </source>
</evidence>
<proteinExistence type="inferred from homology"/>
<accession>A0AA37NJS3</accession>